<keyword evidence="4 6" id="KW-0472">Membrane</keyword>
<keyword evidence="2 6" id="KW-0812">Transmembrane</keyword>
<evidence type="ECO:0000313" key="8">
    <source>
        <dbReference type="EMBL" id="GHO60735.1"/>
    </source>
</evidence>
<protein>
    <recommendedName>
        <fullName evidence="7">Cation/H+ exchanger transmembrane domain-containing protein</fullName>
    </recommendedName>
</protein>
<keyword evidence="9" id="KW-1185">Reference proteome</keyword>
<accession>A0ABQ3V7B6</accession>
<evidence type="ECO:0000259" key="7">
    <source>
        <dbReference type="Pfam" id="PF00999"/>
    </source>
</evidence>
<proteinExistence type="predicted"/>
<feature type="region of interest" description="Disordered" evidence="5">
    <location>
        <begin position="59"/>
        <end position="79"/>
    </location>
</feature>
<keyword evidence="3 6" id="KW-1133">Transmembrane helix</keyword>
<sequence>MLIFSCRGALSLALVLALPMEIPHRSVLVISTYAVVFFTLLIQGITLRWFLKRIPSLQASLPSEGGKPSSEEQVAEASV</sequence>
<dbReference type="Pfam" id="PF00999">
    <property type="entry name" value="Na_H_Exchanger"/>
    <property type="match status" value="1"/>
</dbReference>
<evidence type="ECO:0000313" key="9">
    <source>
        <dbReference type="Proteomes" id="UP000654345"/>
    </source>
</evidence>
<evidence type="ECO:0000256" key="4">
    <source>
        <dbReference type="ARBA" id="ARBA00023136"/>
    </source>
</evidence>
<gene>
    <name evidence="8" type="ORF">KSB_92100</name>
</gene>
<reference evidence="8 9" key="1">
    <citation type="journal article" date="2021" name="Int. J. Syst. Evol. Microbiol.">
        <title>Reticulibacter mediterranei gen. nov., sp. nov., within the new family Reticulibacteraceae fam. nov., and Ktedonospora formicarum gen. nov., sp. nov., Ktedonobacter robiniae sp. nov., Dictyobacter formicarum sp. nov. and Dictyobacter arantiisoli sp. nov., belonging to the class Ktedonobacteria.</title>
        <authorList>
            <person name="Yabe S."/>
            <person name="Zheng Y."/>
            <person name="Wang C.M."/>
            <person name="Sakai Y."/>
            <person name="Abe K."/>
            <person name="Yokota A."/>
            <person name="Donadio S."/>
            <person name="Cavaletti L."/>
            <person name="Monciardini P."/>
        </authorList>
    </citation>
    <scope>NUCLEOTIDE SEQUENCE [LARGE SCALE GENOMIC DNA]</scope>
    <source>
        <strain evidence="8 9">SOSP1-30</strain>
    </source>
</reference>
<feature type="domain" description="Cation/H+ exchanger transmembrane" evidence="7">
    <location>
        <begin position="5"/>
        <end position="52"/>
    </location>
</feature>
<evidence type="ECO:0000256" key="6">
    <source>
        <dbReference type="SAM" id="Phobius"/>
    </source>
</evidence>
<evidence type="ECO:0000256" key="5">
    <source>
        <dbReference type="SAM" id="MobiDB-lite"/>
    </source>
</evidence>
<feature type="transmembrane region" description="Helical" evidence="6">
    <location>
        <begin position="27"/>
        <end position="51"/>
    </location>
</feature>
<evidence type="ECO:0000256" key="1">
    <source>
        <dbReference type="ARBA" id="ARBA00004141"/>
    </source>
</evidence>
<organism evidence="8 9">
    <name type="scientific">Ktedonobacter robiniae</name>
    <dbReference type="NCBI Taxonomy" id="2778365"/>
    <lineage>
        <taxon>Bacteria</taxon>
        <taxon>Bacillati</taxon>
        <taxon>Chloroflexota</taxon>
        <taxon>Ktedonobacteria</taxon>
        <taxon>Ktedonobacterales</taxon>
        <taxon>Ktedonobacteraceae</taxon>
        <taxon>Ktedonobacter</taxon>
    </lineage>
</organism>
<evidence type="ECO:0000256" key="2">
    <source>
        <dbReference type="ARBA" id="ARBA00022692"/>
    </source>
</evidence>
<dbReference type="EMBL" id="BNJG01000006">
    <property type="protein sequence ID" value="GHO60735.1"/>
    <property type="molecule type" value="Genomic_DNA"/>
</dbReference>
<comment type="caution">
    <text evidence="8">The sequence shown here is derived from an EMBL/GenBank/DDBJ whole genome shotgun (WGS) entry which is preliminary data.</text>
</comment>
<dbReference type="Proteomes" id="UP000654345">
    <property type="component" value="Unassembled WGS sequence"/>
</dbReference>
<dbReference type="RefSeq" id="WP_201376780.1">
    <property type="nucleotide sequence ID" value="NZ_BNJG01000006.1"/>
</dbReference>
<dbReference type="InterPro" id="IPR006153">
    <property type="entry name" value="Cation/H_exchanger_TM"/>
</dbReference>
<evidence type="ECO:0000256" key="3">
    <source>
        <dbReference type="ARBA" id="ARBA00022989"/>
    </source>
</evidence>
<comment type="subcellular location">
    <subcellularLocation>
        <location evidence="1">Membrane</location>
        <topology evidence="1">Multi-pass membrane protein</topology>
    </subcellularLocation>
</comment>
<name>A0ABQ3V7B6_9CHLR</name>